<dbReference type="InterPro" id="IPR000674">
    <property type="entry name" value="Ald_Oxase/Xan_DH_a/b"/>
</dbReference>
<dbReference type="Pfam" id="PF02738">
    <property type="entry name" value="MoCoBD_1"/>
    <property type="match status" value="1"/>
</dbReference>
<dbReference type="Pfam" id="PF20256">
    <property type="entry name" value="MoCoBD_2"/>
    <property type="match status" value="1"/>
</dbReference>
<dbReference type="InterPro" id="IPR046867">
    <property type="entry name" value="AldOxase/xan_DH_MoCoBD2"/>
</dbReference>
<organism evidence="3 4">
    <name type="scientific">Massilia suwonensis</name>
    <dbReference type="NCBI Taxonomy" id="648895"/>
    <lineage>
        <taxon>Bacteria</taxon>
        <taxon>Pseudomonadati</taxon>
        <taxon>Pseudomonadota</taxon>
        <taxon>Betaproteobacteria</taxon>
        <taxon>Burkholderiales</taxon>
        <taxon>Oxalobacteraceae</taxon>
        <taxon>Telluria group</taxon>
        <taxon>Massilia</taxon>
    </lineage>
</organism>
<evidence type="ECO:0000313" key="3">
    <source>
        <dbReference type="EMBL" id="MFC5477767.1"/>
    </source>
</evidence>
<dbReference type="InterPro" id="IPR016208">
    <property type="entry name" value="Ald_Oxase/xanthine_DH-like"/>
</dbReference>
<keyword evidence="4" id="KW-1185">Reference proteome</keyword>
<proteinExistence type="predicted"/>
<feature type="compositionally biased region" description="Basic and acidic residues" evidence="1">
    <location>
        <begin position="156"/>
        <end position="167"/>
    </location>
</feature>
<dbReference type="SMART" id="SM01008">
    <property type="entry name" value="Ald_Xan_dh_C"/>
    <property type="match status" value="1"/>
</dbReference>
<reference evidence="4" key="1">
    <citation type="journal article" date="2019" name="Int. J. Syst. Evol. Microbiol.">
        <title>The Global Catalogue of Microorganisms (GCM) 10K type strain sequencing project: providing services to taxonomists for standard genome sequencing and annotation.</title>
        <authorList>
            <consortium name="The Broad Institute Genomics Platform"/>
            <consortium name="The Broad Institute Genome Sequencing Center for Infectious Disease"/>
            <person name="Wu L."/>
            <person name="Ma J."/>
        </authorList>
    </citation>
    <scope>NUCLEOTIDE SEQUENCE [LARGE SCALE GENOMIC DNA]</scope>
    <source>
        <strain evidence="4">CCUG 43111</strain>
    </source>
</reference>
<dbReference type="PANTHER" id="PTHR11908:SF153">
    <property type="entry name" value="DEHYDROGENASE"/>
    <property type="match status" value="1"/>
</dbReference>
<sequence>MSIVGQGIDRVDGHLKVTGAATYSAEHRLPQMAHAMMVLSTIPKGRIASIDSAAVEAMPGVIAVMTHRNAPRLALPQGSQPKKEGGEQSKPDQKKQPPNPKLTLLQDDMVWYNAQPVAVVVADTFEHARDAARRLQVHCRAERAQLDFAQAKKTLRRPEPQPERPSDTGRGNFARSMERAPTRLDATYSTPMENHNPIEPHATIAHWSGDKLALYDSTQNVSGVQRTVASSFGIAPEQVRVICPFVGGGFGCKGSTWSHVVLAAMAAKMIGRPVKLVLERTQMFGPVGARPLTEQHLVLGAAKSGKLAALRHDTISSTAFLDDFAEPCTAVTRKLYASDSLQTSQRLATLNVGVPTYMRAPGESSGSFALESAMDELAYKLDMDPVQLRLANYAEKDPEKDLPWSSKSLRECYRVAAERFGWNRRNPKPGSMRKGRTLVGWGMATATYPANRKNAKAMASLLPDGTAVVRSGSHDLGTGTYTVMTQIAADALGMPVSKIRFHLGDTMLPEAPVSGGSQTVASVGPAVHQAARALREKLIGMAVADSASPLHGMAAGDIDAVDGWLVSRAAPARRQEMAAIVARAGGQPVSADANAEPGDEKKRYAMHAFGAVFVEVHIDPDVGTIRVPRIVGAYGVGRVMNRKTTHSQLMGGIVWGMGMGLMEKTEMDWRFGRAVNANLADYHVPVNADIGAIDITIVDEEDKQINELGAKGVGEIGITGVAAAIANAVYHATGKRIRDLPITPDKVLV</sequence>
<feature type="domain" description="Aldehyde oxidase/xanthine dehydrogenase a/b hammerhead" evidence="2">
    <location>
        <begin position="18"/>
        <end position="143"/>
    </location>
</feature>
<evidence type="ECO:0000256" key="1">
    <source>
        <dbReference type="SAM" id="MobiDB-lite"/>
    </source>
</evidence>
<accession>A0ABW0MKH1</accession>
<dbReference type="InterPro" id="IPR036856">
    <property type="entry name" value="Ald_Oxase/Xan_DH_a/b_sf"/>
</dbReference>
<protein>
    <submittedName>
        <fullName evidence="3">Xanthine dehydrogenase family protein molybdopterin-binding subunit</fullName>
    </submittedName>
</protein>
<dbReference type="PANTHER" id="PTHR11908">
    <property type="entry name" value="XANTHINE DEHYDROGENASE"/>
    <property type="match status" value="1"/>
</dbReference>
<feature type="region of interest" description="Disordered" evidence="1">
    <location>
        <begin position="72"/>
        <end position="102"/>
    </location>
</feature>
<dbReference type="Pfam" id="PF01315">
    <property type="entry name" value="Ald_Xan_dh_C"/>
    <property type="match status" value="1"/>
</dbReference>
<dbReference type="SUPFAM" id="SSF56003">
    <property type="entry name" value="Molybdenum cofactor-binding domain"/>
    <property type="match status" value="1"/>
</dbReference>
<evidence type="ECO:0000259" key="2">
    <source>
        <dbReference type="SMART" id="SM01008"/>
    </source>
</evidence>
<comment type="caution">
    <text evidence="3">The sequence shown here is derived from an EMBL/GenBank/DDBJ whole genome shotgun (WGS) entry which is preliminary data.</text>
</comment>
<dbReference type="Gene3D" id="3.30.365.10">
    <property type="entry name" value="Aldehyde oxidase/xanthine dehydrogenase, molybdopterin binding domain"/>
    <property type="match status" value="4"/>
</dbReference>
<feature type="compositionally biased region" description="Basic and acidic residues" evidence="1">
    <location>
        <begin position="81"/>
        <end position="95"/>
    </location>
</feature>
<dbReference type="InterPro" id="IPR037165">
    <property type="entry name" value="AldOxase/xan_DH_Mopterin-bd_sf"/>
</dbReference>
<dbReference type="Proteomes" id="UP001596101">
    <property type="component" value="Unassembled WGS sequence"/>
</dbReference>
<gene>
    <name evidence="3" type="ORF">ACFPQ5_06195</name>
</gene>
<dbReference type="EMBL" id="JBHSMR010000009">
    <property type="protein sequence ID" value="MFC5477767.1"/>
    <property type="molecule type" value="Genomic_DNA"/>
</dbReference>
<dbReference type="InterPro" id="IPR008274">
    <property type="entry name" value="AldOxase/xan_DH_MoCoBD1"/>
</dbReference>
<dbReference type="SUPFAM" id="SSF54665">
    <property type="entry name" value="CO dehydrogenase molybdoprotein N-domain-like"/>
    <property type="match status" value="1"/>
</dbReference>
<name>A0ABW0MKH1_9BURK</name>
<evidence type="ECO:0000313" key="4">
    <source>
        <dbReference type="Proteomes" id="UP001596101"/>
    </source>
</evidence>
<dbReference type="RefSeq" id="WP_379752406.1">
    <property type="nucleotide sequence ID" value="NZ_JBHSMR010000009.1"/>
</dbReference>
<dbReference type="Gene3D" id="3.90.1170.50">
    <property type="entry name" value="Aldehyde oxidase/xanthine dehydrogenase, a/b hammerhead"/>
    <property type="match status" value="1"/>
</dbReference>
<feature type="region of interest" description="Disordered" evidence="1">
    <location>
        <begin position="148"/>
        <end position="180"/>
    </location>
</feature>